<dbReference type="InterPro" id="IPR042233">
    <property type="entry name" value="Cell_div_ZapA_N"/>
</dbReference>
<evidence type="ECO:0000256" key="4">
    <source>
        <dbReference type="ARBA" id="ARBA00022618"/>
    </source>
</evidence>
<dbReference type="GO" id="GO:0032153">
    <property type="term" value="C:cell division site"/>
    <property type="evidence" value="ECO:0007669"/>
    <property type="project" value="TreeGrafter"/>
</dbReference>
<dbReference type="Gene3D" id="3.30.160.880">
    <property type="entry name" value="Cell division protein ZapA protomer, N-terminal domain"/>
    <property type="match status" value="1"/>
</dbReference>
<evidence type="ECO:0000313" key="11">
    <source>
        <dbReference type="Proteomes" id="UP000316925"/>
    </source>
</evidence>
<dbReference type="Pfam" id="PF05164">
    <property type="entry name" value="ZapA"/>
    <property type="match status" value="1"/>
</dbReference>
<dbReference type="GO" id="GO:0030428">
    <property type="term" value="C:cell septum"/>
    <property type="evidence" value="ECO:0007669"/>
    <property type="project" value="TreeGrafter"/>
</dbReference>
<evidence type="ECO:0000256" key="6">
    <source>
        <dbReference type="ARBA" id="ARBA00023306"/>
    </source>
</evidence>
<keyword evidence="4 10" id="KW-0132">Cell division</keyword>
<evidence type="ECO:0000256" key="3">
    <source>
        <dbReference type="ARBA" id="ARBA00022490"/>
    </source>
</evidence>
<name>A0A523YRW7_UNCAE</name>
<dbReference type="GO" id="GO:0005829">
    <property type="term" value="C:cytosol"/>
    <property type="evidence" value="ECO:0007669"/>
    <property type="project" value="TreeGrafter"/>
</dbReference>
<comment type="caution">
    <text evidence="10">The sequence shown here is derived from an EMBL/GenBank/DDBJ whole genome shotgun (WGS) entry which is preliminary data.</text>
</comment>
<dbReference type="AlphaFoldDB" id="A0A523YRW7"/>
<comment type="subunit">
    <text evidence="8">Homodimer. Interacts with FtsZ.</text>
</comment>
<dbReference type="InterPro" id="IPR036192">
    <property type="entry name" value="Cell_div_ZapA-like_sf"/>
</dbReference>
<evidence type="ECO:0000313" key="10">
    <source>
        <dbReference type="EMBL" id="TET94218.1"/>
    </source>
</evidence>
<evidence type="ECO:0000256" key="2">
    <source>
        <dbReference type="ARBA" id="ARBA00015195"/>
    </source>
</evidence>
<dbReference type="GO" id="GO:0043093">
    <property type="term" value="P:FtsZ-dependent cytokinesis"/>
    <property type="evidence" value="ECO:0007669"/>
    <property type="project" value="TreeGrafter"/>
</dbReference>
<evidence type="ECO:0000256" key="1">
    <source>
        <dbReference type="ARBA" id="ARBA00004496"/>
    </source>
</evidence>
<evidence type="ECO:0000256" key="8">
    <source>
        <dbReference type="ARBA" id="ARBA00026068"/>
    </source>
</evidence>
<sequence length="87" mass="10227">MGVKVRIFDKEYNLKANEDEEYLKTIAAYVDNKVRRIASSIPERGDEQISILACLNIADELYKLREKTRKARERVQQLIEKIEKEAK</sequence>
<evidence type="ECO:0000256" key="5">
    <source>
        <dbReference type="ARBA" id="ARBA00023210"/>
    </source>
</evidence>
<evidence type="ECO:0000256" key="7">
    <source>
        <dbReference type="ARBA" id="ARBA00024910"/>
    </source>
</evidence>
<reference evidence="10 11" key="1">
    <citation type="submission" date="2019-03" db="EMBL/GenBank/DDBJ databases">
        <title>Metabolic potential of uncultured bacteria and archaea associated with petroleum seepage in deep-sea sediments.</title>
        <authorList>
            <person name="Dong X."/>
            <person name="Hubert C."/>
        </authorList>
    </citation>
    <scope>NUCLEOTIDE SEQUENCE [LARGE SCALE GENOMIC DNA]</scope>
    <source>
        <strain evidence="10">E29_bin28</strain>
    </source>
</reference>
<dbReference type="Gene3D" id="1.20.5.50">
    <property type="match status" value="1"/>
</dbReference>
<dbReference type="PANTHER" id="PTHR34981:SF1">
    <property type="entry name" value="CELL DIVISION PROTEIN ZAPA"/>
    <property type="match status" value="1"/>
</dbReference>
<dbReference type="EMBL" id="SOIJ01000024">
    <property type="protein sequence ID" value="TET94218.1"/>
    <property type="molecule type" value="Genomic_DNA"/>
</dbReference>
<protein>
    <recommendedName>
        <fullName evidence="2">Cell division protein ZapA</fullName>
    </recommendedName>
    <alternativeName>
        <fullName evidence="9">Z ring-associated protein ZapA</fullName>
    </alternativeName>
</protein>
<proteinExistence type="predicted"/>
<keyword evidence="3" id="KW-0963">Cytoplasm</keyword>
<evidence type="ECO:0000256" key="9">
    <source>
        <dbReference type="ARBA" id="ARBA00033158"/>
    </source>
</evidence>
<dbReference type="InterPro" id="IPR007838">
    <property type="entry name" value="Cell_div_ZapA-like"/>
</dbReference>
<keyword evidence="5" id="KW-0717">Septation</keyword>
<dbReference type="GO" id="GO:0000921">
    <property type="term" value="P:septin ring assembly"/>
    <property type="evidence" value="ECO:0007669"/>
    <property type="project" value="TreeGrafter"/>
</dbReference>
<dbReference type="Proteomes" id="UP000316925">
    <property type="component" value="Unassembled WGS sequence"/>
</dbReference>
<dbReference type="GO" id="GO:0000917">
    <property type="term" value="P:division septum assembly"/>
    <property type="evidence" value="ECO:0007669"/>
    <property type="project" value="UniProtKB-KW"/>
</dbReference>
<dbReference type="PANTHER" id="PTHR34981">
    <property type="entry name" value="CELL DIVISION PROTEIN ZAPA"/>
    <property type="match status" value="1"/>
</dbReference>
<organism evidence="10 11">
    <name type="scientific">Aerophobetes bacterium</name>
    <dbReference type="NCBI Taxonomy" id="2030807"/>
    <lineage>
        <taxon>Bacteria</taxon>
        <taxon>Candidatus Aerophobota</taxon>
    </lineage>
</organism>
<comment type="function">
    <text evidence="7">Activator of cell division through the inhibition of FtsZ GTPase activity, therefore promoting FtsZ assembly into bundles of protofilaments necessary for the formation of the division Z ring. It is recruited early at mid-cell but it is not essential for cell division.</text>
</comment>
<keyword evidence="6" id="KW-0131">Cell cycle</keyword>
<dbReference type="SUPFAM" id="SSF102829">
    <property type="entry name" value="Cell division protein ZapA-like"/>
    <property type="match status" value="1"/>
</dbReference>
<accession>A0A523YRW7</accession>
<gene>
    <name evidence="10" type="ORF">E3J33_00505</name>
</gene>
<comment type="subcellular location">
    <subcellularLocation>
        <location evidence="1">Cytoplasm</location>
    </subcellularLocation>
</comment>